<feature type="compositionally biased region" description="Basic and acidic residues" evidence="2">
    <location>
        <begin position="310"/>
        <end position="319"/>
    </location>
</feature>
<feature type="compositionally biased region" description="Low complexity" evidence="2">
    <location>
        <begin position="562"/>
        <end position="571"/>
    </location>
</feature>
<dbReference type="Proteomes" id="UP000193144">
    <property type="component" value="Unassembled WGS sequence"/>
</dbReference>
<evidence type="ECO:0000256" key="1">
    <source>
        <dbReference type="ARBA" id="ARBA00023242"/>
    </source>
</evidence>
<organism evidence="4 5">
    <name type="scientific">Clohesyomyces aquaticus</name>
    <dbReference type="NCBI Taxonomy" id="1231657"/>
    <lineage>
        <taxon>Eukaryota</taxon>
        <taxon>Fungi</taxon>
        <taxon>Dikarya</taxon>
        <taxon>Ascomycota</taxon>
        <taxon>Pezizomycotina</taxon>
        <taxon>Dothideomycetes</taxon>
        <taxon>Pleosporomycetidae</taxon>
        <taxon>Pleosporales</taxon>
        <taxon>Lindgomycetaceae</taxon>
        <taxon>Clohesyomyces</taxon>
    </lineage>
</organism>
<sequence>MENGSAPAPVNNYQNVQDGIWPNGPVQLARGRQAKDPNAKTITFSVSSLEDFETSLREYLREPREQPEHTDCQLSFWIGASFLVSAPSQPATHNSQHQPPSQQPSQPSQPSQPHALQPRPHPHPHPNPHPHPQAPPGYVPARGLHPQYGAPHPYQSVSDPAIALTLPSYAPAANGTGSNGGGARNDKDGENKISLSILEALAPTGDPKEKMRRQRAIAKCCVDSIQKCDGYRYSFHNCWNSREDDSFRFSYYCNDSLLNKDRAANGKGAKLGKRATKPVYDCRGVLSVKFSAIKQTLDVFYKHIPIHKTYEERAPPPRKDSKRRKHLEETDPEALIRIANRPKPPNPPAGGSTDPNAPPKPKKKKVKRDEPHKQTAQNSIESELRAQSMRSLLELIRPDPAPEPPSEPPSQPALNRPVEEEQPPQQPPVQTQAHGPQPRRRPRNSCDVCKAKKTKCDGTRPVCNTCSEKKRQCIFSEPPPDERRPSGSNAPQPVVQTEFIRQAQAASNELTELEKMKRELEEAKARIQQLEAEKTRTSTTPSQLPKAPQVPPQPQPQPQQQPQPQSIQTPQYGHFRNHQSHPSYGTNRPMQSPSTPLQPQPTPPMHGAGTGLTPTQDTSNPYSREFNWPNSFYGYPQPPPSMHQAPQQHQQDQWSPRGSGVFR</sequence>
<dbReference type="Pfam" id="PF00172">
    <property type="entry name" value="Zn_clus"/>
    <property type="match status" value="1"/>
</dbReference>
<dbReference type="AlphaFoldDB" id="A0A1Y2ABJ0"/>
<evidence type="ECO:0000256" key="2">
    <source>
        <dbReference type="SAM" id="MobiDB-lite"/>
    </source>
</evidence>
<reference evidence="4 5" key="1">
    <citation type="submission" date="2016-07" db="EMBL/GenBank/DDBJ databases">
        <title>Pervasive Adenine N6-methylation of Active Genes in Fungi.</title>
        <authorList>
            <consortium name="DOE Joint Genome Institute"/>
            <person name="Mondo S.J."/>
            <person name="Dannebaum R.O."/>
            <person name="Kuo R.C."/>
            <person name="Labutti K."/>
            <person name="Haridas S."/>
            <person name="Kuo A."/>
            <person name="Salamov A."/>
            <person name="Ahrendt S.R."/>
            <person name="Lipzen A."/>
            <person name="Sullivan W."/>
            <person name="Andreopoulos W.B."/>
            <person name="Clum A."/>
            <person name="Lindquist E."/>
            <person name="Daum C."/>
            <person name="Ramamoorthy G.K."/>
            <person name="Gryganskyi A."/>
            <person name="Culley D."/>
            <person name="Magnuson J.K."/>
            <person name="James T.Y."/>
            <person name="O'Malley M.A."/>
            <person name="Stajich J.E."/>
            <person name="Spatafora J.W."/>
            <person name="Visel A."/>
            <person name="Grigoriev I.V."/>
        </authorList>
    </citation>
    <scope>NUCLEOTIDE SEQUENCE [LARGE SCALE GENOMIC DNA]</scope>
    <source>
        <strain evidence="4 5">CBS 115471</strain>
    </source>
</reference>
<feature type="compositionally biased region" description="Pro residues" evidence="2">
    <location>
        <begin position="399"/>
        <end position="411"/>
    </location>
</feature>
<gene>
    <name evidence="4" type="ORF">BCR34DRAFT_595331</name>
</gene>
<feature type="compositionally biased region" description="Low complexity" evidence="2">
    <location>
        <begin position="642"/>
        <end position="656"/>
    </location>
</feature>
<accession>A0A1Y2ABJ0</accession>
<evidence type="ECO:0000313" key="5">
    <source>
        <dbReference type="Proteomes" id="UP000193144"/>
    </source>
</evidence>
<evidence type="ECO:0000259" key="3">
    <source>
        <dbReference type="PROSITE" id="PS50048"/>
    </source>
</evidence>
<dbReference type="GO" id="GO:0008270">
    <property type="term" value="F:zinc ion binding"/>
    <property type="evidence" value="ECO:0007669"/>
    <property type="project" value="InterPro"/>
</dbReference>
<proteinExistence type="predicted"/>
<keyword evidence="1" id="KW-0539">Nucleus</keyword>
<feature type="region of interest" description="Disordered" evidence="2">
    <location>
        <begin position="524"/>
        <end position="663"/>
    </location>
</feature>
<feature type="region of interest" description="Disordered" evidence="2">
    <location>
        <begin position="310"/>
        <end position="496"/>
    </location>
</feature>
<dbReference type="PANTHER" id="PTHR47785">
    <property type="entry name" value="ZN(II)2CYS6 TRANSCRIPTION FACTOR (EUROFUNG)-RELATED-RELATED"/>
    <property type="match status" value="1"/>
</dbReference>
<feature type="compositionally biased region" description="Polar residues" evidence="2">
    <location>
        <begin position="486"/>
        <end position="495"/>
    </location>
</feature>
<feature type="compositionally biased region" description="Low complexity" evidence="2">
    <location>
        <begin position="95"/>
        <end position="118"/>
    </location>
</feature>
<protein>
    <recommendedName>
        <fullName evidence="3">Zn(2)-C6 fungal-type domain-containing protein</fullName>
    </recommendedName>
</protein>
<dbReference type="InterPro" id="IPR001138">
    <property type="entry name" value="Zn2Cys6_DnaBD"/>
</dbReference>
<dbReference type="OrthoDB" id="3251668at2759"/>
<feature type="domain" description="Zn(2)-C6 fungal-type" evidence="3">
    <location>
        <begin position="445"/>
        <end position="475"/>
    </location>
</feature>
<feature type="compositionally biased region" description="Basic and acidic residues" evidence="2">
    <location>
        <begin position="524"/>
        <end position="536"/>
    </location>
</feature>
<dbReference type="GO" id="GO:0000981">
    <property type="term" value="F:DNA-binding transcription factor activity, RNA polymerase II-specific"/>
    <property type="evidence" value="ECO:0007669"/>
    <property type="project" value="InterPro"/>
</dbReference>
<feature type="compositionally biased region" description="Pro residues" evidence="2">
    <location>
        <begin position="548"/>
        <end position="561"/>
    </location>
</feature>
<dbReference type="EMBL" id="MCFA01000001">
    <property type="protein sequence ID" value="ORY19898.1"/>
    <property type="molecule type" value="Genomic_DNA"/>
</dbReference>
<dbReference type="SUPFAM" id="SSF57701">
    <property type="entry name" value="Zn2/Cys6 DNA-binding domain"/>
    <property type="match status" value="1"/>
</dbReference>
<keyword evidence="5" id="KW-1185">Reference proteome</keyword>
<dbReference type="PANTHER" id="PTHR47785:SF4">
    <property type="entry name" value="ZN(II)2CYS6 TRANSCRIPTION FACTOR (EUROFUNG)"/>
    <property type="match status" value="1"/>
</dbReference>
<feature type="region of interest" description="Disordered" evidence="2">
    <location>
        <begin position="1"/>
        <end position="40"/>
    </location>
</feature>
<name>A0A1Y2ABJ0_9PLEO</name>
<feature type="compositionally biased region" description="Pro residues" evidence="2">
    <location>
        <begin position="129"/>
        <end position="138"/>
    </location>
</feature>
<dbReference type="SMART" id="SM00066">
    <property type="entry name" value="GAL4"/>
    <property type="match status" value="1"/>
</dbReference>
<feature type="region of interest" description="Disordered" evidence="2">
    <location>
        <begin position="87"/>
        <end position="156"/>
    </location>
</feature>
<evidence type="ECO:0000313" key="4">
    <source>
        <dbReference type="EMBL" id="ORY19898.1"/>
    </source>
</evidence>
<dbReference type="PROSITE" id="PS00463">
    <property type="entry name" value="ZN2_CY6_FUNGAL_1"/>
    <property type="match status" value="1"/>
</dbReference>
<dbReference type="InterPro" id="IPR053181">
    <property type="entry name" value="EcdB-like_regulator"/>
</dbReference>
<dbReference type="STRING" id="1231657.A0A1Y2ABJ0"/>
<dbReference type="Gene3D" id="4.10.240.10">
    <property type="entry name" value="Zn(2)-C6 fungal-type DNA-binding domain"/>
    <property type="match status" value="1"/>
</dbReference>
<comment type="caution">
    <text evidence="4">The sequence shown here is derived from an EMBL/GenBank/DDBJ whole genome shotgun (WGS) entry which is preliminary data.</text>
</comment>
<dbReference type="InterPro" id="IPR036864">
    <property type="entry name" value="Zn2-C6_fun-type_DNA-bd_sf"/>
</dbReference>
<feature type="compositionally biased region" description="Polar residues" evidence="2">
    <location>
        <begin position="612"/>
        <end position="622"/>
    </location>
</feature>
<dbReference type="PROSITE" id="PS50048">
    <property type="entry name" value="ZN2_CY6_FUNGAL_2"/>
    <property type="match status" value="1"/>
</dbReference>
<dbReference type="CDD" id="cd00067">
    <property type="entry name" value="GAL4"/>
    <property type="match status" value="1"/>
</dbReference>